<accession>A0AAW9JP64</accession>
<dbReference type="Gene3D" id="2.40.40.10">
    <property type="entry name" value="RlpA-like domain"/>
    <property type="match status" value="1"/>
</dbReference>
<dbReference type="GO" id="GO:0019867">
    <property type="term" value="C:outer membrane"/>
    <property type="evidence" value="ECO:0007669"/>
    <property type="project" value="InterPro"/>
</dbReference>
<feature type="domain" description="LysM" evidence="4">
    <location>
        <begin position="96"/>
        <end position="141"/>
    </location>
</feature>
<evidence type="ECO:0000259" key="4">
    <source>
        <dbReference type="PROSITE" id="PS51782"/>
    </source>
</evidence>
<dbReference type="SUPFAM" id="SSF54106">
    <property type="entry name" value="LysM domain"/>
    <property type="match status" value="1"/>
</dbReference>
<dbReference type="GO" id="GO:0009254">
    <property type="term" value="P:peptidoglycan turnover"/>
    <property type="evidence" value="ECO:0007669"/>
    <property type="project" value="InterPro"/>
</dbReference>
<dbReference type="RefSeq" id="WP_057000566.1">
    <property type="nucleotide sequence ID" value="NZ_CBCPHU010000003.1"/>
</dbReference>
<dbReference type="InterPro" id="IPR001387">
    <property type="entry name" value="Cro/C1-type_HTH"/>
</dbReference>
<evidence type="ECO:0000259" key="3">
    <source>
        <dbReference type="PROSITE" id="PS50943"/>
    </source>
</evidence>
<dbReference type="Proteomes" id="UP001290462">
    <property type="component" value="Unassembled WGS sequence"/>
</dbReference>
<gene>
    <name evidence="5" type="ORF">RAK27_01170</name>
</gene>
<dbReference type="CDD" id="cd00118">
    <property type="entry name" value="LysM"/>
    <property type="match status" value="1"/>
</dbReference>
<reference evidence="5" key="1">
    <citation type="submission" date="2023-08" db="EMBL/GenBank/DDBJ databases">
        <title>Genomic characterization of piscicolin 126 produced by Carnobacterium maltaromaticum CM22 strain isolated from salmon (Salmo salar).</title>
        <authorList>
            <person name="Gonzalez-Gragera E."/>
            <person name="Garcia-Lopez J.D."/>
            <person name="Teso-Perez C."/>
            <person name="Gimenez-Hernandez I."/>
            <person name="Peralta-Sanchez J.M."/>
            <person name="Valdivia E."/>
            <person name="Montalban-Lopez M."/>
            <person name="Martin-Platero A.M."/>
            <person name="Banos A."/>
            <person name="Martinez-Bueno M."/>
        </authorList>
    </citation>
    <scope>NUCLEOTIDE SEQUENCE</scope>
    <source>
        <strain evidence="5">CM22</strain>
    </source>
</reference>
<dbReference type="PROSITE" id="PS51782">
    <property type="entry name" value="LYSM"/>
    <property type="match status" value="1"/>
</dbReference>
<evidence type="ECO:0000313" key="5">
    <source>
        <dbReference type="EMBL" id="MDZ5757263.1"/>
    </source>
</evidence>
<dbReference type="PROSITE" id="PS50943">
    <property type="entry name" value="HTH_CROC1"/>
    <property type="match status" value="1"/>
</dbReference>
<dbReference type="Pfam" id="PF06725">
    <property type="entry name" value="3D"/>
    <property type="match status" value="1"/>
</dbReference>
<evidence type="ECO:0000256" key="1">
    <source>
        <dbReference type="ARBA" id="ARBA00022729"/>
    </source>
</evidence>
<dbReference type="Gene3D" id="3.10.350.10">
    <property type="entry name" value="LysM domain"/>
    <property type="match status" value="1"/>
</dbReference>
<dbReference type="SUPFAM" id="SSF50685">
    <property type="entry name" value="Barwin-like endoglucanases"/>
    <property type="match status" value="1"/>
</dbReference>
<dbReference type="SMART" id="SM00257">
    <property type="entry name" value="LysM"/>
    <property type="match status" value="1"/>
</dbReference>
<dbReference type="InterPro" id="IPR018392">
    <property type="entry name" value="LysM"/>
</dbReference>
<feature type="signal peptide" evidence="2">
    <location>
        <begin position="1"/>
        <end position="26"/>
    </location>
</feature>
<dbReference type="PANTHER" id="PTHR39160:SF6">
    <property type="entry name" value="CELL WALL-BINDING PROTEIN YOCH"/>
    <property type="match status" value="1"/>
</dbReference>
<dbReference type="AlphaFoldDB" id="A0AAW9JP64"/>
<dbReference type="PANTHER" id="PTHR39160">
    <property type="entry name" value="CELL WALL-BINDING PROTEIN YOCH"/>
    <property type="match status" value="1"/>
</dbReference>
<dbReference type="InterPro" id="IPR051933">
    <property type="entry name" value="Resuscitation_pf_RpfB"/>
</dbReference>
<dbReference type="InterPro" id="IPR036779">
    <property type="entry name" value="LysM_dom_sf"/>
</dbReference>
<organism evidence="5 6">
    <name type="scientific">Carnobacterium maltaromaticum</name>
    <name type="common">Carnobacterium piscicola</name>
    <dbReference type="NCBI Taxonomy" id="2751"/>
    <lineage>
        <taxon>Bacteria</taxon>
        <taxon>Bacillati</taxon>
        <taxon>Bacillota</taxon>
        <taxon>Bacilli</taxon>
        <taxon>Lactobacillales</taxon>
        <taxon>Carnobacteriaceae</taxon>
        <taxon>Carnobacterium</taxon>
    </lineage>
</organism>
<feature type="chain" id="PRO_5043891878" evidence="2">
    <location>
        <begin position="27"/>
        <end position="298"/>
    </location>
</feature>
<dbReference type="Pfam" id="PF01476">
    <property type="entry name" value="LysM"/>
    <property type="match status" value="1"/>
</dbReference>
<evidence type="ECO:0000256" key="2">
    <source>
        <dbReference type="SAM" id="SignalP"/>
    </source>
</evidence>
<dbReference type="EMBL" id="JAVBVO010000001">
    <property type="protein sequence ID" value="MDZ5757263.1"/>
    <property type="molecule type" value="Genomic_DNA"/>
</dbReference>
<feature type="domain" description="HTH cro/C1-type" evidence="3">
    <location>
        <begin position="104"/>
        <end position="120"/>
    </location>
</feature>
<protein>
    <submittedName>
        <fullName evidence="5">3D domain-containing protein</fullName>
    </submittedName>
</protein>
<evidence type="ECO:0000313" key="6">
    <source>
        <dbReference type="Proteomes" id="UP001290462"/>
    </source>
</evidence>
<dbReference type="CDD" id="cd22786">
    <property type="entry name" value="DPBB_YuiC-like"/>
    <property type="match status" value="1"/>
</dbReference>
<keyword evidence="1 2" id="KW-0732">Signal</keyword>
<dbReference type="GO" id="GO:0004553">
    <property type="term" value="F:hydrolase activity, hydrolyzing O-glycosyl compounds"/>
    <property type="evidence" value="ECO:0007669"/>
    <property type="project" value="InterPro"/>
</dbReference>
<proteinExistence type="predicted"/>
<dbReference type="InterPro" id="IPR036908">
    <property type="entry name" value="RlpA-like_sf"/>
</dbReference>
<sequence length="298" mass="31046">MKKRILSIAIASTLFVGIAGVSSALAATLDDNSEQVVPKNVATLSGQTVLANLTTQKNSNNDSKTIVQELLAAQTLKDQTPSMSKVTKVEKTPTVANYTVEAGDTIENIAKAFEVSLADLMKWNAGLTIDSIIQVGQTIKIQTEKDPNTIETSKLSWEAPAPVVEVAPEPAVVAEAPVTQPVEAVAEVAPAPTVETTPTAAAPSGRVVTVSATAYSTSEPGMSSFTALGIDLRQTSNVIAVDPNVIPLGSRVFVEGYGEAIAGDTGGAIVGNKIDVHFATVDACYQWGVRSVQVTILD</sequence>
<comment type="caution">
    <text evidence="5">The sequence shown here is derived from an EMBL/GenBank/DDBJ whole genome shotgun (WGS) entry which is preliminary data.</text>
</comment>
<dbReference type="InterPro" id="IPR010611">
    <property type="entry name" value="3D_dom"/>
</dbReference>
<name>A0AAW9JP64_CARML</name>